<sequence>MTRKKTAKPRPPVALWHPLLALAARVVPLLVFGFWLLSAGHNPYWYDDGRAILGVLNLVLLWWLLRREQTGFRRFMGPFTARDLKWSLVVGVGMVCVALLAYAFAESWLRVEGKPTPTLETPLWLLVGQILLVPAWVAFVDGLLFFGYVLPRLRERLGAVWASVIVILGFTLLQIGFALLSPTRVAAEAVRGVLLAIPPVLVVLRTRSVWPGFLGYLLMILLNDWPSVLYTLILLLSWSGLWIGLFAGFIVMIFWLGMSRRN</sequence>
<evidence type="ECO:0000313" key="3">
    <source>
        <dbReference type="Proteomes" id="UP000273044"/>
    </source>
</evidence>
<feature type="transmembrane region" description="Helical" evidence="1">
    <location>
        <begin position="185"/>
        <end position="204"/>
    </location>
</feature>
<feature type="transmembrane region" description="Helical" evidence="1">
    <location>
        <begin position="125"/>
        <end position="150"/>
    </location>
</feature>
<keyword evidence="3" id="KW-1185">Reference proteome</keyword>
<keyword evidence="1" id="KW-0812">Transmembrane</keyword>
<accession>A0A3S4U4A1</accession>
<keyword evidence="1" id="KW-1133">Transmembrane helix</keyword>
<gene>
    <name evidence="2" type="ORF">NCTC12967_00647</name>
</gene>
<evidence type="ECO:0000313" key="2">
    <source>
        <dbReference type="EMBL" id="VEH69380.1"/>
    </source>
</evidence>
<feature type="transmembrane region" description="Helical" evidence="1">
    <location>
        <begin position="49"/>
        <end position="65"/>
    </location>
</feature>
<dbReference type="AlphaFoldDB" id="A0A3S4U4A1"/>
<dbReference type="GeneID" id="64406133"/>
<proteinExistence type="predicted"/>
<organism evidence="2 3">
    <name type="scientific">Arachnia propionica</name>
    <dbReference type="NCBI Taxonomy" id="1750"/>
    <lineage>
        <taxon>Bacteria</taxon>
        <taxon>Bacillati</taxon>
        <taxon>Actinomycetota</taxon>
        <taxon>Actinomycetes</taxon>
        <taxon>Propionibacteriales</taxon>
        <taxon>Propionibacteriaceae</taxon>
        <taxon>Arachnia</taxon>
    </lineage>
</organism>
<dbReference type="EMBL" id="LR134406">
    <property type="protein sequence ID" value="VEH69380.1"/>
    <property type="molecule type" value="Genomic_DNA"/>
</dbReference>
<name>A0A3S4U4A1_9ACTN</name>
<dbReference type="RefSeq" id="WP_061788382.1">
    <property type="nucleotide sequence ID" value="NZ_LR134406.1"/>
</dbReference>
<feature type="transmembrane region" description="Helical" evidence="1">
    <location>
        <begin position="157"/>
        <end position="179"/>
    </location>
</feature>
<feature type="transmembrane region" description="Helical" evidence="1">
    <location>
        <begin position="216"/>
        <end position="235"/>
    </location>
</feature>
<feature type="transmembrane region" description="Helical" evidence="1">
    <location>
        <begin position="12"/>
        <end position="37"/>
    </location>
</feature>
<reference evidence="2 3" key="1">
    <citation type="submission" date="2018-12" db="EMBL/GenBank/DDBJ databases">
        <authorList>
            <consortium name="Pathogen Informatics"/>
        </authorList>
    </citation>
    <scope>NUCLEOTIDE SEQUENCE [LARGE SCALE GENOMIC DNA]</scope>
    <source>
        <strain evidence="2 3">NCTC12967</strain>
    </source>
</reference>
<protein>
    <submittedName>
        <fullName evidence="2">Uncharacterized protein</fullName>
    </submittedName>
</protein>
<evidence type="ECO:0000256" key="1">
    <source>
        <dbReference type="SAM" id="Phobius"/>
    </source>
</evidence>
<dbReference type="Proteomes" id="UP000273044">
    <property type="component" value="Chromosome"/>
</dbReference>
<feature type="transmembrane region" description="Helical" evidence="1">
    <location>
        <begin position="241"/>
        <end position="258"/>
    </location>
</feature>
<feature type="transmembrane region" description="Helical" evidence="1">
    <location>
        <begin position="86"/>
        <end position="105"/>
    </location>
</feature>
<keyword evidence="1" id="KW-0472">Membrane</keyword>